<proteinExistence type="predicted"/>
<dbReference type="EMBL" id="LQYT01000143">
    <property type="protein sequence ID" value="KYD08033.1"/>
    <property type="molecule type" value="Genomic_DNA"/>
</dbReference>
<dbReference type="AlphaFoldDB" id="A0A150L6T1"/>
<name>A0A150L6T1_9BACI</name>
<dbReference type="Proteomes" id="UP000075683">
    <property type="component" value="Unassembled WGS sequence"/>
</dbReference>
<sequence>MPDAKVPVIIHFTDTNGEEICITYDAFRLVDDYFITLYEEPDEFAAIETLKPSAKYPDYFEPDKTIMTFKREFDALNFVRNIGRMTAADLIRLIAEVCEE</sequence>
<gene>
    <name evidence="1" type="ORF">B4135_4190</name>
</gene>
<reference evidence="1 2" key="1">
    <citation type="submission" date="2016-01" db="EMBL/GenBank/DDBJ databases">
        <title>Draft Genome Sequences of Seven Thermophilic Sporeformers Isolated from Foods.</title>
        <authorList>
            <person name="Berendsen E.M."/>
            <person name="Wells-Bennik M.H."/>
            <person name="Krawcyk A.O."/>
            <person name="De Jong A."/>
            <person name="Holsappel S."/>
            <person name="Eijlander R.T."/>
            <person name="Kuipers O.P."/>
        </authorList>
    </citation>
    <scope>NUCLEOTIDE SEQUENCE [LARGE SCALE GENOMIC DNA]</scope>
    <source>
        <strain evidence="1 2">B4135</strain>
    </source>
</reference>
<dbReference type="RefSeq" id="WP_061570288.1">
    <property type="nucleotide sequence ID" value="NZ_LQYT01000143.1"/>
</dbReference>
<protein>
    <submittedName>
        <fullName evidence="1">Uncharacterized protein</fullName>
    </submittedName>
</protein>
<evidence type="ECO:0000313" key="2">
    <source>
        <dbReference type="Proteomes" id="UP000075683"/>
    </source>
</evidence>
<comment type="caution">
    <text evidence="1">The sequence shown here is derived from an EMBL/GenBank/DDBJ whole genome shotgun (WGS) entry which is preliminary data.</text>
</comment>
<evidence type="ECO:0000313" key="1">
    <source>
        <dbReference type="EMBL" id="KYD08033.1"/>
    </source>
</evidence>
<organism evidence="1 2">
    <name type="scientific">Caldibacillus debilis</name>
    <dbReference type="NCBI Taxonomy" id="301148"/>
    <lineage>
        <taxon>Bacteria</taxon>
        <taxon>Bacillati</taxon>
        <taxon>Bacillota</taxon>
        <taxon>Bacilli</taxon>
        <taxon>Bacillales</taxon>
        <taxon>Bacillaceae</taxon>
        <taxon>Caldibacillus</taxon>
    </lineage>
</organism>
<accession>A0A150L6T1</accession>